<protein>
    <submittedName>
        <fullName evidence="1">Uncharacterized protein</fullName>
    </submittedName>
</protein>
<dbReference type="Proteomes" id="UP000076967">
    <property type="component" value="Unassembled WGS sequence"/>
</dbReference>
<dbReference type="RefSeq" id="WP_068527392.1">
    <property type="nucleotide sequence ID" value="NZ_LVJH01000002.1"/>
</dbReference>
<evidence type="ECO:0000313" key="1">
    <source>
        <dbReference type="EMBL" id="OAB45998.1"/>
    </source>
</evidence>
<evidence type="ECO:0000313" key="2">
    <source>
        <dbReference type="Proteomes" id="UP000076967"/>
    </source>
</evidence>
<sequence>MNNNVHDKIIGIVRNSINLSFSFTIYLLEGSEPQTKKCIDCAGAYCEVEKGVFSIYIHRDWQSIVNRADFKTGTEYRINPFFLNL</sequence>
<name>A0A168NPF1_9BACL</name>
<organism evidence="1 2">
    <name type="scientific">Paenibacillus glacialis</name>
    <dbReference type="NCBI Taxonomy" id="494026"/>
    <lineage>
        <taxon>Bacteria</taxon>
        <taxon>Bacillati</taxon>
        <taxon>Bacillota</taxon>
        <taxon>Bacilli</taxon>
        <taxon>Bacillales</taxon>
        <taxon>Paenibacillaceae</taxon>
        <taxon>Paenibacillus</taxon>
    </lineage>
</organism>
<comment type="caution">
    <text evidence="1">The sequence shown here is derived from an EMBL/GenBank/DDBJ whole genome shotgun (WGS) entry which is preliminary data.</text>
</comment>
<dbReference type="AlphaFoldDB" id="A0A168NPF1"/>
<dbReference type="STRING" id="494026.PGLA_00955"/>
<proteinExistence type="predicted"/>
<keyword evidence="2" id="KW-1185">Reference proteome</keyword>
<reference evidence="1 2" key="1">
    <citation type="submission" date="2016-03" db="EMBL/GenBank/DDBJ databases">
        <title>Draft genome sequence of Paenibacillus glacialis DSM 22343.</title>
        <authorList>
            <person name="Shin S.-K."/>
            <person name="Yi H."/>
        </authorList>
    </citation>
    <scope>NUCLEOTIDE SEQUENCE [LARGE SCALE GENOMIC DNA]</scope>
    <source>
        <strain evidence="1 2">DSM 22343</strain>
    </source>
</reference>
<gene>
    <name evidence="1" type="ORF">PGLA_00955</name>
</gene>
<dbReference type="EMBL" id="LVJH01000002">
    <property type="protein sequence ID" value="OAB45998.1"/>
    <property type="molecule type" value="Genomic_DNA"/>
</dbReference>
<accession>A0A168NPF1</accession>